<dbReference type="AlphaFoldDB" id="A0A5B7F0R0"/>
<organism evidence="1 2">
    <name type="scientific">Portunus trituberculatus</name>
    <name type="common">Swimming crab</name>
    <name type="synonym">Neptunus trituberculatus</name>
    <dbReference type="NCBI Taxonomy" id="210409"/>
    <lineage>
        <taxon>Eukaryota</taxon>
        <taxon>Metazoa</taxon>
        <taxon>Ecdysozoa</taxon>
        <taxon>Arthropoda</taxon>
        <taxon>Crustacea</taxon>
        <taxon>Multicrustacea</taxon>
        <taxon>Malacostraca</taxon>
        <taxon>Eumalacostraca</taxon>
        <taxon>Eucarida</taxon>
        <taxon>Decapoda</taxon>
        <taxon>Pleocyemata</taxon>
        <taxon>Brachyura</taxon>
        <taxon>Eubrachyura</taxon>
        <taxon>Portunoidea</taxon>
        <taxon>Portunidae</taxon>
        <taxon>Portuninae</taxon>
        <taxon>Portunus</taxon>
    </lineage>
</organism>
<comment type="caution">
    <text evidence="1">The sequence shown here is derived from an EMBL/GenBank/DDBJ whole genome shotgun (WGS) entry which is preliminary data.</text>
</comment>
<name>A0A5B7F0R0_PORTR</name>
<accession>A0A5B7F0R0</accession>
<reference evidence="1 2" key="1">
    <citation type="submission" date="2019-05" db="EMBL/GenBank/DDBJ databases">
        <title>Another draft genome of Portunus trituberculatus and its Hox gene families provides insights of decapod evolution.</title>
        <authorList>
            <person name="Jeong J.-H."/>
            <person name="Song I."/>
            <person name="Kim S."/>
            <person name="Choi T."/>
            <person name="Kim D."/>
            <person name="Ryu S."/>
            <person name="Kim W."/>
        </authorList>
    </citation>
    <scope>NUCLEOTIDE SEQUENCE [LARGE SCALE GENOMIC DNA]</scope>
    <source>
        <tissue evidence="1">Muscle</tissue>
    </source>
</reference>
<dbReference type="Proteomes" id="UP000324222">
    <property type="component" value="Unassembled WGS sequence"/>
</dbReference>
<protein>
    <submittedName>
        <fullName evidence="1">Uncharacterized protein</fullName>
    </submittedName>
</protein>
<sequence length="75" mass="8343">MNVKMSQVIHTVLVSGQHHCKKQCEAAVPTDANMTARPPYRSHNCKKSFTDGAQHCLSQEVMEQQVDLSAFQASQ</sequence>
<proteinExistence type="predicted"/>
<evidence type="ECO:0000313" key="1">
    <source>
        <dbReference type="EMBL" id="MPC40910.1"/>
    </source>
</evidence>
<evidence type="ECO:0000313" key="2">
    <source>
        <dbReference type="Proteomes" id="UP000324222"/>
    </source>
</evidence>
<keyword evidence="2" id="KW-1185">Reference proteome</keyword>
<dbReference type="EMBL" id="VSRR010004855">
    <property type="protein sequence ID" value="MPC40910.1"/>
    <property type="molecule type" value="Genomic_DNA"/>
</dbReference>
<gene>
    <name evidence="1" type="ORF">E2C01_034484</name>
</gene>